<dbReference type="RefSeq" id="WP_112427834.1">
    <property type="nucleotide sequence ID" value="NZ_MCIF01000002.1"/>
</dbReference>
<dbReference type="InterPro" id="IPR054120">
    <property type="entry name" value="PBPA_dimer"/>
</dbReference>
<dbReference type="Proteomes" id="UP000248706">
    <property type="component" value="Unassembled WGS sequence"/>
</dbReference>
<dbReference type="InterPro" id="IPR001460">
    <property type="entry name" value="PCN-bd_Tpept"/>
</dbReference>
<dbReference type="PANTHER" id="PTHR30627">
    <property type="entry name" value="PEPTIDOGLYCAN D,D-TRANSPEPTIDASE"/>
    <property type="match status" value="1"/>
</dbReference>
<evidence type="ECO:0000259" key="2">
    <source>
        <dbReference type="Pfam" id="PF21922"/>
    </source>
</evidence>
<gene>
    <name evidence="3" type="ORF">A4R35_06930</name>
</gene>
<dbReference type="Pfam" id="PF21922">
    <property type="entry name" value="PBP_dimer_2"/>
    <property type="match status" value="1"/>
</dbReference>
<dbReference type="GO" id="GO:0008658">
    <property type="term" value="F:penicillin binding"/>
    <property type="evidence" value="ECO:0007669"/>
    <property type="project" value="InterPro"/>
</dbReference>
<dbReference type="Gene3D" id="3.40.710.10">
    <property type="entry name" value="DD-peptidase/beta-lactamase superfamily"/>
    <property type="match status" value="1"/>
</dbReference>
<evidence type="ECO:0000259" key="1">
    <source>
        <dbReference type="Pfam" id="PF00905"/>
    </source>
</evidence>
<dbReference type="GO" id="GO:0005886">
    <property type="term" value="C:plasma membrane"/>
    <property type="evidence" value="ECO:0007669"/>
    <property type="project" value="TreeGrafter"/>
</dbReference>
<keyword evidence="4" id="KW-1185">Reference proteome</keyword>
<comment type="caution">
    <text evidence="3">The sequence shown here is derived from an EMBL/GenBank/DDBJ whole genome shotgun (WGS) entry which is preliminary data.</text>
</comment>
<dbReference type="Pfam" id="PF00905">
    <property type="entry name" value="Transpeptidase"/>
    <property type="match status" value="1"/>
</dbReference>
<evidence type="ECO:0000313" key="4">
    <source>
        <dbReference type="Proteomes" id="UP000248706"/>
    </source>
</evidence>
<dbReference type="GO" id="GO:0071555">
    <property type="term" value="P:cell wall organization"/>
    <property type="evidence" value="ECO:0007669"/>
    <property type="project" value="TreeGrafter"/>
</dbReference>
<proteinExistence type="predicted"/>
<dbReference type="GO" id="GO:0008800">
    <property type="term" value="F:beta-lactamase activity"/>
    <property type="evidence" value="ECO:0007669"/>
    <property type="project" value="UniProtKB-EC"/>
</dbReference>
<accession>A0A328VHX8</accession>
<dbReference type="SUPFAM" id="SSF56601">
    <property type="entry name" value="beta-lactamase/transpeptidase-like"/>
    <property type="match status" value="1"/>
</dbReference>
<name>A0A328VHX8_9CHLR</name>
<dbReference type="SUPFAM" id="SSF56519">
    <property type="entry name" value="Penicillin binding protein dimerisation domain"/>
    <property type="match status" value="1"/>
</dbReference>
<feature type="domain" description="Penicillin-binding protein transpeptidase" evidence="1">
    <location>
        <begin position="190"/>
        <end position="517"/>
    </location>
</feature>
<dbReference type="PANTHER" id="PTHR30627:SF2">
    <property type="entry name" value="PEPTIDOGLYCAN D,D-TRANSPEPTIDASE MRDA"/>
    <property type="match status" value="1"/>
</dbReference>
<dbReference type="InterPro" id="IPR036138">
    <property type="entry name" value="PBP_dimer_sf"/>
</dbReference>
<dbReference type="EMBL" id="MCIF01000002">
    <property type="protein sequence ID" value="RAQ95263.1"/>
    <property type="molecule type" value="Genomic_DNA"/>
</dbReference>
<dbReference type="InterPro" id="IPR012338">
    <property type="entry name" value="Beta-lactam/transpept-like"/>
</dbReference>
<dbReference type="Gene3D" id="3.90.1310.10">
    <property type="entry name" value="Penicillin-binding protein 2a (Domain 2)"/>
    <property type="match status" value="1"/>
</dbReference>
<sequence length="544" mass="59563">MNINSAIRRLNQIFIVLFLGLSLGLVYWQVAVAQQVTANIHNIRQCMKDHAPVRGKIYDRNGVLLAESKPIDPNNPFKGVLCGYQRHYYLDGMPSLANLIGFYISPLFNSTGIEHAFDDYLSGRAGLTELTNNLNLILHRPPVGDNIYLTIDTRIQKIVERDFDKYAPSYNPPVPELKIDNDNVFATNRGAVIVTDPHTGEILAMVTRPTYDSNRVAAGDLAYYNQLLRNPDAPLLERPVQGQYVPGSVYKAMTLLAALDTGTYQLNTPSFDYQHAVGPVTIGGEVFAPQMSNIYHASYARTFPVSMNMGFSHSDNVMFAFIGSKLGADTWLEYNKRFYVGQDIPFDLPVARSSVLPPNGQLPPNLLAENSFGQGVDLVTPMLISLIDDAIANNGELMRPMLVSRIQAPDGTIIKSMSPQTLSTPISEQTAASAREAMYGVVRCGSGSVIPELYNSPWNIIAKTGTGQVGGGKAAHGWLMTQAPYQDPRLTIVSMRENAGEGANVNGPAVAAMYNDIYTSVLKLQQPAPADSSVPYCTQHGLWT</sequence>
<dbReference type="GO" id="GO:0046677">
    <property type="term" value="P:response to antibiotic"/>
    <property type="evidence" value="ECO:0007669"/>
    <property type="project" value="UniProtKB-KW"/>
</dbReference>
<dbReference type="OrthoDB" id="9804124at2"/>
<reference evidence="3 4" key="1">
    <citation type="submission" date="2016-08" db="EMBL/GenBank/DDBJ databases">
        <title>Analysis of Carbohydrate Active Enzymes in Thermogemmatispora T81 Reveals Carbohydrate Degradation Ability.</title>
        <authorList>
            <person name="Tomazini A."/>
            <person name="Lal S."/>
            <person name="Stott M."/>
            <person name="Henrissat B."/>
            <person name="Polikarpov I."/>
            <person name="Sparling R."/>
            <person name="Levin D.B."/>
        </authorList>
    </citation>
    <scope>NUCLEOTIDE SEQUENCE [LARGE SCALE GENOMIC DNA]</scope>
    <source>
        <strain evidence="3 4">T81</strain>
    </source>
</reference>
<organism evidence="3 4">
    <name type="scientific">Thermogemmatispora tikiterensis</name>
    <dbReference type="NCBI Taxonomy" id="1825093"/>
    <lineage>
        <taxon>Bacteria</taxon>
        <taxon>Bacillati</taxon>
        <taxon>Chloroflexota</taxon>
        <taxon>Ktedonobacteria</taxon>
        <taxon>Thermogemmatisporales</taxon>
        <taxon>Thermogemmatisporaceae</taxon>
        <taxon>Thermogemmatispora</taxon>
    </lineage>
</organism>
<protein>
    <submittedName>
        <fullName evidence="3">Uncharacterized protein</fullName>
    </submittedName>
</protein>
<evidence type="ECO:0000313" key="3">
    <source>
        <dbReference type="EMBL" id="RAQ95263.1"/>
    </source>
</evidence>
<dbReference type="AlphaFoldDB" id="A0A328VHX8"/>
<feature type="domain" description="Penicillin binding protein A dimerisation" evidence="2">
    <location>
        <begin position="54"/>
        <end position="147"/>
    </location>
</feature>
<dbReference type="InterPro" id="IPR050515">
    <property type="entry name" value="Beta-lactam/transpept"/>
</dbReference>